<evidence type="ECO:0000313" key="2">
    <source>
        <dbReference type="EMBL" id="MFD2276016.1"/>
    </source>
</evidence>
<comment type="caution">
    <text evidence="2">The sequence shown here is derived from an EMBL/GenBank/DDBJ whole genome shotgun (WGS) entry which is preliminary data.</text>
</comment>
<dbReference type="InterPro" id="IPR032466">
    <property type="entry name" value="Metal_Hydrolase"/>
</dbReference>
<reference evidence="3" key="1">
    <citation type="journal article" date="2019" name="Int. J. Syst. Evol. Microbiol.">
        <title>The Global Catalogue of Microorganisms (GCM) 10K type strain sequencing project: providing services to taxonomists for standard genome sequencing and annotation.</title>
        <authorList>
            <consortium name="The Broad Institute Genomics Platform"/>
            <consortium name="The Broad Institute Genome Sequencing Center for Infectious Disease"/>
            <person name="Wu L."/>
            <person name="Ma J."/>
        </authorList>
    </citation>
    <scope>NUCLEOTIDE SEQUENCE [LARGE SCALE GENOMIC DNA]</scope>
    <source>
        <strain evidence="3">JCM 16545</strain>
    </source>
</reference>
<organism evidence="2 3">
    <name type="scientific">Rubritalea spongiae</name>
    <dbReference type="NCBI Taxonomy" id="430797"/>
    <lineage>
        <taxon>Bacteria</taxon>
        <taxon>Pseudomonadati</taxon>
        <taxon>Verrucomicrobiota</taxon>
        <taxon>Verrucomicrobiia</taxon>
        <taxon>Verrucomicrobiales</taxon>
        <taxon>Rubritaleaceae</taxon>
        <taxon>Rubritalea</taxon>
    </lineage>
</organism>
<dbReference type="PIRSF" id="PIRSF005902">
    <property type="entry name" value="DNase_TatD"/>
    <property type="match status" value="1"/>
</dbReference>
<dbReference type="Pfam" id="PF01026">
    <property type="entry name" value="TatD_DNase"/>
    <property type="match status" value="1"/>
</dbReference>
<dbReference type="GO" id="GO:0016787">
    <property type="term" value="F:hydrolase activity"/>
    <property type="evidence" value="ECO:0007669"/>
    <property type="project" value="UniProtKB-KW"/>
</dbReference>
<dbReference type="PANTHER" id="PTHR46124:SF2">
    <property type="entry name" value="D-AMINOACYL-TRNA DEACYLASE"/>
    <property type="match status" value="1"/>
</dbReference>
<dbReference type="Proteomes" id="UP001597297">
    <property type="component" value="Unassembled WGS sequence"/>
</dbReference>
<dbReference type="PANTHER" id="PTHR46124">
    <property type="entry name" value="D-AMINOACYL-TRNA DEACYLASE"/>
    <property type="match status" value="1"/>
</dbReference>
<accession>A0ABW5E0C7</accession>
<dbReference type="InterPro" id="IPR001130">
    <property type="entry name" value="TatD-like"/>
</dbReference>
<sequence>MFTDSHCHLASHKFSAEELDSIVANAKNNGIHRMITLATSLEDCPTNIQIAEKYPEVFCAIGIHPCDVHETPDNYLETLHTFATHPKCVAIGETGLDYFHPAPDGWTENDYHQRQRQFLRQHFELAKELNKNIVIHTRDKSGKQSLDDALEIYSEFANDVRAVFHCFLGPWENAEPILKLGGYISFTAISTFKSAKDSLGAAMAAPSGRFMLETDSPYLAPAPHRGKRNEPAFTHLIAKSLAAARNETLEELALNTETSVSDFFKLPSNN</sequence>
<dbReference type="CDD" id="cd01310">
    <property type="entry name" value="TatD_DNAse"/>
    <property type="match status" value="1"/>
</dbReference>
<dbReference type="RefSeq" id="WP_377095587.1">
    <property type="nucleotide sequence ID" value="NZ_JBHSJM010000001.1"/>
</dbReference>
<keyword evidence="1" id="KW-0479">Metal-binding</keyword>
<dbReference type="Gene3D" id="3.20.20.140">
    <property type="entry name" value="Metal-dependent hydrolases"/>
    <property type="match status" value="1"/>
</dbReference>
<gene>
    <name evidence="2" type="ORF">ACFSQZ_06015</name>
</gene>
<proteinExistence type="predicted"/>
<protein>
    <submittedName>
        <fullName evidence="2">TatD family hydrolase</fullName>
        <ecNumber evidence="2">3.1.-.-</ecNumber>
    </submittedName>
</protein>
<keyword evidence="2" id="KW-0378">Hydrolase</keyword>
<keyword evidence="3" id="KW-1185">Reference proteome</keyword>
<dbReference type="SUPFAM" id="SSF51556">
    <property type="entry name" value="Metallo-dependent hydrolases"/>
    <property type="match status" value="1"/>
</dbReference>
<dbReference type="NCBIfam" id="TIGR00010">
    <property type="entry name" value="YchF/TatD family DNA exonuclease"/>
    <property type="match status" value="1"/>
</dbReference>
<dbReference type="EMBL" id="JBHUJC010000018">
    <property type="protein sequence ID" value="MFD2276016.1"/>
    <property type="molecule type" value="Genomic_DNA"/>
</dbReference>
<evidence type="ECO:0000313" key="3">
    <source>
        <dbReference type="Proteomes" id="UP001597297"/>
    </source>
</evidence>
<name>A0ABW5E0C7_9BACT</name>
<dbReference type="EC" id="3.1.-.-" evidence="2"/>
<evidence type="ECO:0000256" key="1">
    <source>
        <dbReference type="ARBA" id="ARBA00022723"/>
    </source>
</evidence>
<dbReference type="InterPro" id="IPR015991">
    <property type="entry name" value="TatD/YcfH-like"/>
</dbReference>